<dbReference type="NCBIfam" id="TIGR04183">
    <property type="entry name" value="Por_Secre_tail"/>
    <property type="match status" value="1"/>
</dbReference>
<feature type="domain" description="CHRD" evidence="2">
    <location>
        <begin position="28"/>
        <end position="151"/>
    </location>
</feature>
<dbReference type="InterPro" id="IPR052278">
    <property type="entry name" value="Chordin-like_regulators"/>
</dbReference>
<dbReference type="Pfam" id="PF18962">
    <property type="entry name" value="Por_Secre_tail"/>
    <property type="match status" value="1"/>
</dbReference>
<feature type="signal peptide" evidence="1">
    <location>
        <begin position="1"/>
        <end position="23"/>
    </location>
</feature>
<comment type="caution">
    <text evidence="3">The sequence shown here is derived from an EMBL/GenBank/DDBJ whole genome shotgun (WGS) entry which is preliminary data.</text>
</comment>
<dbReference type="Pfam" id="PF07452">
    <property type="entry name" value="CHRD"/>
    <property type="match status" value="4"/>
</dbReference>
<dbReference type="PANTHER" id="PTHR46526">
    <property type="entry name" value="CHORDIN"/>
    <property type="match status" value="1"/>
</dbReference>
<dbReference type="EMBL" id="BMGY01000005">
    <property type="protein sequence ID" value="GGH81605.1"/>
    <property type="molecule type" value="Genomic_DNA"/>
</dbReference>
<sequence length="636" mass="65664">MFKKLLRSLAAAALLAAPLAASADHLRPHLLLTARLSGAQEVPAVATTGQGVAAITVNSRRDTIFIQAAFNGLSGPVTGVHFHDAPAGMNAPVSVNLISMLRGNRLSGFLAGAQVTPLRIARLLRGLVYLNVHTAANPGGEIRGQVTVESDEALAGVLSGAQEAPAVVTNASGLGVFTLSQDQERLKFRVVVAGLSGAITGAHFHIAGPGANAPVALSLTPFLMGNVLEGEISSQGATPLLTPALRTALVQGGVYINFHTAANPGGEIRAQVLPERRVLPLDARFDGAQMVPAVTTTASAVSVGRLVGTLDTVRVQVAYTGLSGPPVNLQLYAANAGVANTPANLVSIVPVISGVGGNTVGNVITFEITAPTLTPALVNLLLSNGINTVLTTAANPNGEIRGQVIRLAREGYSIVLNGAQEKPNPVTTAGYGVGFVSIDRDQTNARFAAVWGGLSGPATMGHFHSGSAAQSGPVVFSLTSFFDNATTPTSLAGYWKSDNAVPFDVSRSLQFRNENIYLNLHTAANPSGEIRGQVYRGARNLQVVLATQPAAVLPETFSTAPNPFNSALTLSFDARFSATGQLRITDMLGRTVAAQAVAVRAGANSMPLALPGVAPGIYLLTLRIGESQVVTRIAKE</sequence>
<evidence type="ECO:0000259" key="2">
    <source>
        <dbReference type="PROSITE" id="PS50933"/>
    </source>
</evidence>
<evidence type="ECO:0000313" key="4">
    <source>
        <dbReference type="Proteomes" id="UP000637774"/>
    </source>
</evidence>
<dbReference type="PANTHER" id="PTHR46526:SF1">
    <property type="entry name" value="CHORDIN"/>
    <property type="match status" value="1"/>
</dbReference>
<dbReference type="InterPro" id="IPR026444">
    <property type="entry name" value="Secre_tail"/>
</dbReference>
<name>A0ABQ1ZZS0_9BACT</name>
<dbReference type="SMART" id="SM00754">
    <property type="entry name" value="CHRD"/>
    <property type="match status" value="4"/>
</dbReference>
<feature type="domain" description="CHRD" evidence="2">
    <location>
        <begin position="154"/>
        <end position="277"/>
    </location>
</feature>
<keyword evidence="4" id="KW-1185">Reference proteome</keyword>
<dbReference type="RefSeq" id="WP_188560797.1">
    <property type="nucleotide sequence ID" value="NZ_BMGY01000005.1"/>
</dbReference>
<feature type="domain" description="CHRD" evidence="2">
    <location>
        <begin position="408"/>
        <end position="539"/>
    </location>
</feature>
<gene>
    <name evidence="3" type="ORF">GCM10011495_08590</name>
</gene>
<organism evidence="3 4">
    <name type="scientific">Hymenobacter frigidus</name>
    <dbReference type="NCBI Taxonomy" id="1524095"/>
    <lineage>
        <taxon>Bacteria</taxon>
        <taxon>Pseudomonadati</taxon>
        <taxon>Bacteroidota</taxon>
        <taxon>Cytophagia</taxon>
        <taxon>Cytophagales</taxon>
        <taxon>Hymenobacteraceae</taxon>
        <taxon>Hymenobacter</taxon>
    </lineage>
</organism>
<dbReference type="PROSITE" id="PS50933">
    <property type="entry name" value="CHRD"/>
    <property type="match status" value="3"/>
</dbReference>
<evidence type="ECO:0000313" key="3">
    <source>
        <dbReference type="EMBL" id="GGH81605.1"/>
    </source>
</evidence>
<accession>A0ABQ1ZZS0</accession>
<reference evidence="4" key="1">
    <citation type="journal article" date="2019" name="Int. J. Syst. Evol. Microbiol.">
        <title>The Global Catalogue of Microorganisms (GCM) 10K type strain sequencing project: providing services to taxonomists for standard genome sequencing and annotation.</title>
        <authorList>
            <consortium name="The Broad Institute Genomics Platform"/>
            <consortium name="The Broad Institute Genome Sequencing Center for Infectious Disease"/>
            <person name="Wu L."/>
            <person name="Ma J."/>
        </authorList>
    </citation>
    <scope>NUCLEOTIDE SEQUENCE [LARGE SCALE GENOMIC DNA]</scope>
    <source>
        <strain evidence="4">CGMCC 1.14966</strain>
    </source>
</reference>
<protein>
    <recommendedName>
        <fullName evidence="2">CHRD domain-containing protein</fullName>
    </recommendedName>
</protein>
<dbReference type="InterPro" id="IPR010895">
    <property type="entry name" value="CHRD"/>
</dbReference>
<keyword evidence="1" id="KW-0732">Signal</keyword>
<proteinExistence type="predicted"/>
<evidence type="ECO:0000256" key="1">
    <source>
        <dbReference type="SAM" id="SignalP"/>
    </source>
</evidence>
<feature type="chain" id="PRO_5045394016" description="CHRD domain-containing protein" evidence="1">
    <location>
        <begin position="24"/>
        <end position="636"/>
    </location>
</feature>
<dbReference type="Proteomes" id="UP000637774">
    <property type="component" value="Unassembled WGS sequence"/>
</dbReference>